<dbReference type="Pfam" id="PF00413">
    <property type="entry name" value="Peptidase_M10"/>
    <property type="match status" value="1"/>
</dbReference>
<name>A0A0G1CG05_9BACT</name>
<keyword evidence="6" id="KW-1133">Transmembrane helix</keyword>
<evidence type="ECO:0000256" key="2">
    <source>
        <dbReference type="ARBA" id="ARBA00022723"/>
    </source>
</evidence>
<keyword evidence="4" id="KW-0862">Zinc</keyword>
<evidence type="ECO:0000256" key="5">
    <source>
        <dbReference type="SAM" id="Coils"/>
    </source>
</evidence>
<keyword evidence="6" id="KW-0812">Transmembrane</keyword>
<protein>
    <submittedName>
        <fullName evidence="8">Peptidase M10A and M12B matrixin and adamalysin</fullName>
    </submittedName>
</protein>
<evidence type="ECO:0000313" key="8">
    <source>
        <dbReference type="EMBL" id="KKS57496.1"/>
    </source>
</evidence>
<dbReference type="Gene3D" id="3.40.390.10">
    <property type="entry name" value="Collagenase (Catalytic Domain)"/>
    <property type="match status" value="1"/>
</dbReference>
<evidence type="ECO:0000256" key="3">
    <source>
        <dbReference type="ARBA" id="ARBA00022801"/>
    </source>
</evidence>
<gene>
    <name evidence="8" type="ORF">UV20_C0001G0136</name>
</gene>
<keyword evidence="5" id="KW-0175">Coiled coil</keyword>
<dbReference type="PRINTS" id="PR00138">
    <property type="entry name" value="MATRIXIN"/>
</dbReference>
<reference evidence="8 9" key="1">
    <citation type="journal article" date="2015" name="Nature">
        <title>rRNA introns, odd ribosomes, and small enigmatic genomes across a large radiation of phyla.</title>
        <authorList>
            <person name="Brown C.T."/>
            <person name="Hug L.A."/>
            <person name="Thomas B.C."/>
            <person name="Sharon I."/>
            <person name="Castelle C.J."/>
            <person name="Singh A."/>
            <person name="Wilkins M.J."/>
            <person name="Williams K.H."/>
            <person name="Banfield J.F."/>
        </authorList>
    </citation>
    <scope>NUCLEOTIDE SEQUENCE [LARGE SCALE GENOMIC DNA]</scope>
</reference>
<evidence type="ECO:0000256" key="1">
    <source>
        <dbReference type="ARBA" id="ARBA00022670"/>
    </source>
</evidence>
<evidence type="ECO:0000259" key="7">
    <source>
        <dbReference type="Pfam" id="PF00413"/>
    </source>
</evidence>
<keyword evidence="1" id="KW-0645">Protease</keyword>
<feature type="domain" description="Peptidase M10 metallopeptidase" evidence="7">
    <location>
        <begin position="251"/>
        <end position="310"/>
    </location>
</feature>
<feature type="coiled-coil region" evidence="5">
    <location>
        <begin position="134"/>
        <end position="206"/>
    </location>
</feature>
<dbReference type="SUPFAM" id="SSF55486">
    <property type="entry name" value="Metalloproteases ('zincins'), catalytic domain"/>
    <property type="match status" value="2"/>
</dbReference>
<keyword evidence="2" id="KW-0479">Metal-binding</keyword>
<dbReference type="EMBL" id="LCDO01000001">
    <property type="protein sequence ID" value="KKS57496.1"/>
    <property type="molecule type" value="Genomic_DNA"/>
</dbReference>
<accession>A0A0G1CG05</accession>
<keyword evidence="6" id="KW-0472">Membrane</keyword>
<proteinExistence type="predicted"/>
<dbReference type="InterPro" id="IPR024079">
    <property type="entry name" value="MetalloPept_cat_dom_sf"/>
</dbReference>
<evidence type="ECO:0000313" key="9">
    <source>
        <dbReference type="Proteomes" id="UP000034837"/>
    </source>
</evidence>
<dbReference type="GO" id="GO:0004222">
    <property type="term" value="F:metalloendopeptidase activity"/>
    <property type="evidence" value="ECO:0007669"/>
    <property type="project" value="InterPro"/>
</dbReference>
<dbReference type="AlphaFoldDB" id="A0A0G1CG05"/>
<dbReference type="GO" id="GO:0031012">
    <property type="term" value="C:extracellular matrix"/>
    <property type="evidence" value="ECO:0007669"/>
    <property type="project" value="InterPro"/>
</dbReference>
<dbReference type="GO" id="GO:0006508">
    <property type="term" value="P:proteolysis"/>
    <property type="evidence" value="ECO:0007669"/>
    <property type="project" value="UniProtKB-KW"/>
</dbReference>
<feature type="transmembrane region" description="Helical" evidence="6">
    <location>
        <begin position="6"/>
        <end position="25"/>
    </location>
</feature>
<dbReference type="InterPro" id="IPR021190">
    <property type="entry name" value="Pept_M10A"/>
</dbReference>
<organism evidence="8 9">
    <name type="scientific">Candidatus Magasanikbacteria bacterium GW2011_GWA2_42_32</name>
    <dbReference type="NCBI Taxonomy" id="1619039"/>
    <lineage>
        <taxon>Bacteria</taxon>
        <taxon>Candidatus Magasanikiibacteriota</taxon>
    </lineage>
</organism>
<dbReference type="InterPro" id="IPR001818">
    <property type="entry name" value="Pept_M10_metallopeptidase"/>
</dbReference>
<dbReference type="Proteomes" id="UP000034837">
    <property type="component" value="Unassembled WGS sequence"/>
</dbReference>
<keyword evidence="3" id="KW-0378">Hydrolase</keyword>
<evidence type="ECO:0000256" key="4">
    <source>
        <dbReference type="ARBA" id="ARBA00022833"/>
    </source>
</evidence>
<evidence type="ECO:0000256" key="6">
    <source>
        <dbReference type="SAM" id="Phobius"/>
    </source>
</evidence>
<dbReference type="GO" id="GO:0008270">
    <property type="term" value="F:zinc ion binding"/>
    <property type="evidence" value="ECO:0007669"/>
    <property type="project" value="InterPro"/>
</dbReference>
<sequence>MIRRFLNLLGSLLSLIIIVGLVYFLRNPLWQIYLRLESKFFPCSRPITYSLGNFDKFFNISQKDFLSALNQAESLWEKSVNRNLFESATSGTLTINLVYDYRQEATQKLQKLGITITDDQGTYEALKKKYAGLLDSYNTQKANLDLMIKNFEAEKKGFESQIDFWNKKDGAPDKEYDLLTNKQEELNAEVKKINQAQDNLNFLVDDINAVVNVLNQLAYELNLTVDKYNNIGQQRGEEFQEGEYKSDLKGTEINIYQFDDKASLVRVLEHELGHALGLDHLDDSKAIMYRLNEGRNDKLTDGDIAALKKVCGIK</sequence>
<comment type="caution">
    <text evidence="8">The sequence shown here is derived from an EMBL/GenBank/DDBJ whole genome shotgun (WGS) entry which is preliminary data.</text>
</comment>